<proteinExistence type="predicted"/>
<evidence type="ECO:0000256" key="2">
    <source>
        <dbReference type="ARBA" id="ARBA00023315"/>
    </source>
</evidence>
<dbReference type="GO" id="GO:0004042">
    <property type="term" value="F:L-glutamate N-acetyltransferase activity"/>
    <property type="evidence" value="ECO:0007669"/>
    <property type="project" value="InterPro"/>
</dbReference>
<dbReference type="InterPro" id="IPR010167">
    <property type="entry name" value="NH2A_AcTrfase"/>
</dbReference>
<evidence type="ECO:0000313" key="4">
    <source>
        <dbReference type="EMBL" id="TLS53782.1"/>
    </source>
</evidence>
<protein>
    <submittedName>
        <fullName evidence="4">N-acetyltransferase</fullName>
    </submittedName>
</protein>
<dbReference type="CDD" id="cd04301">
    <property type="entry name" value="NAT_SF"/>
    <property type="match status" value="1"/>
</dbReference>
<dbReference type="PANTHER" id="PTHR30602:SF12">
    <property type="entry name" value="AMINO-ACID ACETYLTRANSFERASE NAGS1, CHLOROPLASTIC-RELATED"/>
    <property type="match status" value="1"/>
</dbReference>
<keyword evidence="1 4" id="KW-0808">Transferase</keyword>
<organism evidence="4 5">
    <name type="scientific">Paenibacillus antri</name>
    <dbReference type="NCBI Taxonomy" id="2582848"/>
    <lineage>
        <taxon>Bacteria</taxon>
        <taxon>Bacillati</taxon>
        <taxon>Bacillota</taxon>
        <taxon>Bacilli</taxon>
        <taxon>Bacillales</taxon>
        <taxon>Paenibacillaceae</taxon>
        <taxon>Paenibacillus</taxon>
    </lineage>
</organism>
<dbReference type="GO" id="GO:0006526">
    <property type="term" value="P:L-arginine biosynthetic process"/>
    <property type="evidence" value="ECO:0007669"/>
    <property type="project" value="InterPro"/>
</dbReference>
<dbReference type="PROSITE" id="PS51186">
    <property type="entry name" value="GNAT"/>
    <property type="match status" value="1"/>
</dbReference>
<name>A0A5R9GBD7_9BACL</name>
<accession>A0A5R9GBD7</accession>
<dbReference type="Pfam" id="PF13508">
    <property type="entry name" value="Acetyltransf_7"/>
    <property type="match status" value="1"/>
</dbReference>
<dbReference type="Proteomes" id="UP000309676">
    <property type="component" value="Unassembled WGS sequence"/>
</dbReference>
<comment type="caution">
    <text evidence="4">The sequence shown here is derived from an EMBL/GenBank/DDBJ whole genome shotgun (WGS) entry which is preliminary data.</text>
</comment>
<dbReference type="GO" id="GO:0005737">
    <property type="term" value="C:cytoplasm"/>
    <property type="evidence" value="ECO:0007669"/>
    <property type="project" value="InterPro"/>
</dbReference>
<keyword evidence="5" id="KW-1185">Reference proteome</keyword>
<dbReference type="InterPro" id="IPR000182">
    <property type="entry name" value="GNAT_dom"/>
</dbReference>
<dbReference type="SUPFAM" id="SSF55729">
    <property type="entry name" value="Acyl-CoA N-acyltransferases (Nat)"/>
    <property type="match status" value="1"/>
</dbReference>
<evidence type="ECO:0000313" key="5">
    <source>
        <dbReference type="Proteomes" id="UP000309676"/>
    </source>
</evidence>
<dbReference type="PANTHER" id="PTHR30602">
    <property type="entry name" value="AMINO-ACID ACETYLTRANSFERASE"/>
    <property type="match status" value="1"/>
</dbReference>
<gene>
    <name evidence="4" type="ORF">FE782_05600</name>
</gene>
<keyword evidence="2" id="KW-0012">Acyltransferase</keyword>
<dbReference type="NCBIfam" id="NF005840">
    <property type="entry name" value="PRK07757.1"/>
    <property type="match status" value="1"/>
</dbReference>
<dbReference type="OrthoDB" id="9793138at2"/>
<feature type="domain" description="N-acetyltransferase" evidence="3">
    <location>
        <begin position="30"/>
        <end position="171"/>
    </location>
</feature>
<evidence type="ECO:0000259" key="3">
    <source>
        <dbReference type="PROSITE" id="PS51186"/>
    </source>
</evidence>
<evidence type="ECO:0000256" key="1">
    <source>
        <dbReference type="ARBA" id="ARBA00022679"/>
    </source>
</evidence>
<dbReference type="EMBL" id="VCIW01000002">
    <property type="protein sequence ID" value="TLS53782.1"/>
    <property type="molecule type" value="Genomic_DNA"/>
</dbReference>
<reference evidence="4 5" key="1">
    <citation type="submission" date="2019-05" db="EMBL/GenBank/DDBJ databases">
        <authorList>
            <person name="Narsing Rao M.P."/>
            <person name="Li W.J."/>
        </authorList>
    </citation>
    <scope>NUCLEOTIDE SEQUENCE [LARGE SCALE GENOMIC DNA]</scope>
    <source>
        <strain evidence="4 5">SYSU_K30003</strain>
    </source>
</reference>
<dbReference type="InterPro" id="IPR016181">
    <property type="entry name" value="Acyl_CoA_acyltransferase"/>
</dbReference>
<dbReference type="Gene3D" id="3.40.630.30">
    <property type="match status" value="1"/>
</dbReference>
<dbReference type="AlphaFoldDB" id="A0A5R9GBD7"/>
<sequence>MYCAFIQVVVYLFNRKHYDGSVGCAVIQTAVCRKATVDDVDFLYDLIQGYAESGIMLPRTKEMLREQADTFVVAEIDGRIVGCGALLRLGADLVEVRSLGLDPEYKGQGIGRKIVEMLELQARELGVPKLMALTYEVAFFERNGFTVVNKEIFPEKVWRDCIHCKKQHNCDEIAVLKRLD</sequence>